<dbReference type="EMBL" id="BQXS01011920">
    <property type="protein sequence ID" value="GKT18183.1"/>
    <property type="molecule type" value="Genomic_DNA"/>
</dbReference>
<feature type="compositionally biased region" description="Basic and acidic residues" evidence="3">
    <location>
        <begin position="60"/>
        <end position="75"/>
    </location>
</feature>
<keyword evidence="1 2" id="KW-0175">Coiled coil</keyword>
<evidence type="ECO:0008006" key="6">
    <source>
        <dbReference type="Google" id="ProtNLM"/>
    </source>
</evidence>
<feature type="coiled-coil region" evidence="2">
    <location>
        <begin position="277"/>
        <end position="332"/>
    </location>
</feature>
<accession>A0ABQ5JUY7</accession>
<sequence length="1425" mass="161040">MNRHGQDSNAGKRPAMSFTSPPLEQVPRTHSPSSALLAELDDIKSKYRTTIASSGFSSPHFEKSQIYSHKERDFEETTPQLTPRSLDRGVPTTSSVSKVESPKSPVKSGSSSSVEFNSSKNWEQERKSLTALVEKHATTALNAEKELREQRKSFQEQLRDLKHEYSSKEAALKREKLSLSSDLVSLRRTLEDREKQSAATIDGLMEEVKRLEISLNECEEKASSERVELIKELRRAKEEVCQLQEKMSTSIFPGSPSLSRSSLSAIASPIAPSSSDSVQLEQTRKELQNALKRIEDQAKEYEKEKMSLENDLQSHKGIVESLKTRLTKLQAEDARRRRTDGTMTLLAPSVIPSLSSGIPHHMFEYVRGGEGDASSKQSVGGISGSATSPPQTLHHSLSSSASLRPSLSFPSLGGSLTPTSQSSIPSHISLLLSTLSTREEDHLERFEKVQSALVELEEANKERVTLLENELKIEREKVRTILKQAELRERAITERSNRVERRMGVCLSELLRMKQEQVSGSISGESSHDGGHPELKKVASVITVREDGEDSVPSDQQLGASRPTSITGEVPTVDVIQMNSAAATASSMLSSSLSAAWSRVEQLEHEVESLSCVHEKVREMKELLETELRREWDMDSEEYDFSSCDEAEGVDKKAEGSKRKGLGKGRKITDSRMMIKSIIQRKAQVQGHRGVITQLDSVLGVLSERAQEMNKEFDSIIGLHKRIKEEEEETQQHRRGYQPKAPSSLVPLSSDVILPSHLNPSIISSQLNSVIIAYNSTIDNMKEKHRSELTSFNNDVATLTLQLNNEKTMRRGVQKKCELAEKELLEVKQNLTLMVQQFDERKRKDSENIISLNEKVDSLSVKLARAEEGLTSASIEKERMSEELTIIRGRYTALEDSVKDVLVEDKDRIEVISSDEDGVVDDGEDKRHVVEQPSSTQRRSLTSSSSLAHLLDTIRTATLEGTSINVLDCVVRVNESLRATNASLSQGIMDLTNELEESKRAYHDAATLHEQEIKTAVEREQAKVTLANDRLTTLSTSLTSCVSELDELKKVLKSSEKKYRNKTMQLSQIYDKISAQQQEYKKELDAQVSKHAQFAENLAALLEEVKEDRGSVDSRVEQRLCQFIQLTERERESSEHSIESMKAKVASLTDVLKECKTVCDQKEERVKRINAEGEEVKLQLKKQMEADEGAHIDKIRELADEVVELREELATVCERMEKDNTHLRQTILEQQRKNTEELEKLHDDHARQLEQIQQEQGEKESDVKEETRSLRRRCAILTEENKTMASRSEEESKRMMDMLQRLQEIEEKKAIATTSEREGVLKSVGLVRKQLVEALQGKDVEMARLEEEMSRLRSELDDSMKEKRELEEKIDRERKRWNGKVDELTLKAASEREGFVKEMKRLHAATQERILMMQNEIDLMSVHFG</sequence>
<protein>
    <recommendedName>
        <fullName evidence="6">Up-regulated during septation protein 1 domain-containing protein</fullName>
    </recommendedName>
</protein>
<name>A0ABQ5JUY7_9EUKA</name>
<evidence type="ECO:0000313" key="5">
    <source>
        <dbReference type="Proteomes" id="UP001057375"/>
    </source>
</evidence>
<dbReference type="Proteomes" id="UP001057375">
    <property type="component" value="Unassembled WGS sequence"/>
</dbReference>
<gene>
    <name evidence="4" type="ORF">ADUPG1_011256</name>
</gene>
<organism evidence="4 5">
    <name type="scientific">Aduncisulcus paluster</name>
    <dbReference type="NCBI Taxonomy" id="2918883"/>
    <lineage>
        <taxon>Eukaryota</taxon>
        <taxon>Metamonada</taxon>
        <taxon>Carpediemonas-like organisms</taxon>
        <taxon>Aduncisulcus</taxon>
    </lineage>
</organism>
<feature type="compositionally biased region" description="Polar residues" evidence="3">
    <location>
        <begin position="17"/>
        <end position="34"/>
    </location>
</feature>
<feature type="coiled-coil region" evidence="2">
    <location>
        <begin position="201"/>
        <end position="239"/>
    </location>
</feature>
<feature type="region of interest" description="Disordered" evidence="3">
    <location>
        <begin position="52"/>
        <end position="120"/>
    </location>
</feature>
<feature type="coiled-coil region" evidence="2">
    <location>
        <begin position="1124"/>
        <end position="1258"/>
    </location>
</feature>
<feature type="region of interest" description="Disordered" evidence="3">
    <location>
        <begin position="546"/>
        <end position="566"/>
    </location>
</feature>
<reference evidence="4" key="1">
    <citation type="submission" date="2022-03" db="EMBL/GenBank/DDBJ databases">
        <title>Draft genome sequence of Aduncisulcus paluster, a free-living microaerophilic Fornicata.</title>
        <authorList>
            <person name="Yuyama I."/>
            <person name="Kume K."/>
            <person name="Tamura T."/>
            <person name="Inagaki Y."/>
            <person name="Hashimoto T."/>
        </authorList>
    </citation>
    <scope>NUCLEOTIDE SEQUENCE</scope>
    <source>
        <strain evidence="4">NY0171</strain>
    </source>
</reference>
<feature type="compositionally biased region" description="Low complexity" evidence="3">
    <location>
        <begin position="94"/>
        <end position="120"/>
    </location>
</feature>
<evidence type="ECO:0000256" key="1">
    <source>
        <dbReference type="ARBA" id="ARBA00023054"/>
    </source>
</evidence>
<dbReference type="PANTHER" id="PTHR32083:SF48">
    <property type="entry name" value="TRANS-GOLGI NETWORK-LOCALIZED SYP41-INTERACTING PROTEIN 1"/>
    <property type="match status" value="1"/>
</dbReference>
<feature type="compositionally biased region" description="Polar residues" evidence="3">
    <location>
        <begin position="553"/>
        <end position="566"/>
    </location>
</feature>
<evidence type="ECO:0000256" key="3">
    <source>
        <dbReference type="SAM" id="MobiDB-lite"/>
    </source>
</evidence>
<feature type="region of interest" description="Disordered" evidence="3">
    <location>
        <begin position="917"/>
        <end position="942"/>
    </location>
</feature>
<dbReference type="PANTHER" id="PTHR32083">
    <property type="entry name" value="CILIA AND FLAGELLA-ASSOCIATED PROTEIN 58-RELATED"/>
    <property type="match status" value="1"/>
</dbReference>
<feature type="compositionally biased region" description="Polar residues" evidence="3">
    <location>
        <begin position="374"/>
        <end position="391"/>
    </location>
</feature>
<feature type="coiled-coil region" evidence="2">
    <location>
        <begin position="439"/>
        <end position="502"/>
    </location>
</feature>
<evidence type="ECO:0000313" key="4">
    <source>
        <dbReference type="EMBL" id="GKT18183.1"/>
    </source>
</evidence>
<comment type="caution">
    <text evidence="4">The sequence shown here is derived from an EMBL/GenBank/DDBJ whole genome shotgun (WGS) entry which is preliminary data.</text>
</comment>
<feature type="coiled-coil region" evidence="2">
    <location>
        <begin position="140"/>
        <end position="171"/>
    </location>
</feature>
<feature type="coiled-coil region" evidence="2">
    <location>
        <begin position="1285"/>
        <end position="1376"/>
    </location>
</feature>
<feature type="region of interest" description="Disordered" evidence="3">
    <location>
        <begin position="368"/>
        <end position="399"/>
    </location>
</feature>
<feature type="coiled-coil region" evidence="2">
    <location>
        <begin position="810"/>
        <end position="883"/>
    </location>
</feature>
<feature type="region of interest" description="Disordered" evidence="3">
    <location>
        <begin position="1"/>
        <end position="34"/>
    </location>
</feature>
<evidence type="ECO:0000256" key="2">
    <source>
        <dbReference type="SAM" id="Coils"/>
    </source>
</evidence>
<proteinExistence type="predicted"/>
<keyword evidence="5" id="KW-1185">Reference proteome</keyword>